<keyword evidence="14" id="KW-0961">Cell wall biogenesis/degradation</keyword>
<dbReference type="GO" id="GO:0005886">
    <property type="term" value="C:plasma membrane"/>
    <property type="evidence" value="ECO:0007669"/>
    <property type="project" value="UniProtKB-SubCell"/>
</dbReference>
<comment type="catalytic activity">
    <reaction evidence="15">
        <text>Preferential cleavage: (Ac)2-L-Lys-D-Ala-|-D-Ala. Also transpeptidation of peptidyl-alanyl moieties that are N-acyl substituents of D-alanine.</text>
        <dbReference type="EC" id="3.4.16.4"/>
    </reaction>
</comment>
<evidence type="ECO:0000256" key="18">
    <source>
        <dbReference type="SAM" id="Phobius"/>
    </source>
</evidence>
<evidence type="ECO:0000259" key="19">
    <source>
        <dbReference type="Pfam" id="PF00905"/>
    </source>
</evidence>
<keyword evidence="4" id="KW-1003">Cell membrane</keyword>
<accession>A0A2H0W842</accession>
<evidence type="ECO:0000313" key="22">
    <source>
        <dbReference type="Proteomes" id="UP000230093"/>
    </source>
</evidence>
<dbReference type="GO" id="GO:0009252">
    <property type="term" value="P:peptidoglycan biosynthetic process"/>
    <property type="evidence" value="ECO:0007669"/>
    <property type="project" value="UniProtKB-KW"/>
</dbReference>
<evidence type="ECO:0000256" key="8">
    <source>
        <dbReference type="ARBA" id="ARBA00022679"/>
    </source>
</evidence>
<dbReference type="SUPFAM" id="SSF53955">
    <property type="entry name" value="Lysozyme-like"/>
    <property type="match status" value="1"/>
</dbReference>
<evidence type="ECO:0000256" key="2">
    <source>
        <dbReference type="ARBA" id="ARBA00007090"/>
    </source>
</evidence>
<dbReference type="AlphaFoldDB" id="A0A2H0W842"/>
<name>A0A2H0W842_9BACT</name>
<dbReference type="Proteomes" id="UP000230093">
    <property type="component" value="Unassembled WGS sequence"/>
</dbReference>
<dbReference type="GO" id="GO:0009002">
    <property type="term" value="F:serine-type D-Ala-D-Ala carboxypeptidase activity"/>
    <property type="evidence" value="ECO:0007669"/>
    <property type="project" value="UniProtKB-EC"/>
</dbReference>
<evidence type="ECO:0000256" key="5">
    <source>
        <dbReference type="ARBA" id="ARBA00022645"/>
    </source>
</evidence>
<evidence type="ECO:0000256" key="11">
    <source>
        <dbReference type="ARBA" id="ARBA00022984"/>
    </source>
</evidence>
<evidence type="ECO:0000256" key="4">
    <source>
        <dbReference type="ARBA" id="ARBA00022475"/>
    </source>
</evidence>
<dbReference type="Gene3D" id="1.10.3810.10">
    <property type="entry name" value="Biosynthetic peptidoglycan transglycosylase-like"/>
    <property type="match status" value="1"/>
</dbReference>
<dbReference type="GO" id="GO:0071555">
    <property type="term" value="P:cell wall organization"/>
    <property type="evidence" value="ECO:0007669"/>
    <property type="project" value="UniProtKB-KW"/>
</dbReference>
<feature type="transmembrane region" description="Helical" evidence="18">
    <location>
        <begin position="20"/>
        <end position="36"/>
    </location>
</feature>
<organism evidence="21 22">
    <name type="scientific">Candidatus Beckwithbacteria bacterium CG10_big_fil_rev_8_21_14_0_10_34_10</name>
    <dbReference type="NCBI Taxonomy" id="1974495"/>
    <lineage>
        <taxon>Bacteria</taxon>
        <taxon>Candidatus Beckwithiibacteriota</taxon>
    </lineage>
</organism>
<comment type="catalytic activity">
    <reaction evidence="16">
        <text>[GlcNAc-(1-&gt;4)-Mur2Ac(oyl-L-Ala-gamma-D-Glu-L-Lys-D-Ala-D-Ala)](n)-di-trans,octa-cis-undecaprenyl diphosphate + beta-D-GlcNAc-(1-&gt;4)-Mur2Ac(oyl-L-Ala-gamma-D-Glu-L-Lys-D-Ala-D-Ala)-di-trans,octa-cis-undecaprenyl diphosphate = [GlcNAc-(1-&gt;4)-Mur2Ac(oyl-L-Ala-gamma-D-Glu-L-Lys-D-Ala-D-Ala)](n+1)-di-trans,octa-cis-undecaprenyl diphosphate + di-trans,octa-cis-undecaprenyl diphosphate + H(+)</text>
        <dbReference type="Rhea" id="RHEA:23708"/>
        <dbReference type="Rhea" id="RHEA-COMP:9602"/>
        <dbReference type="Rhea" id="RHEA-COMP:9603"/>
        <dbReference type="ChEBI" id="CHEBI:15378"/>
        <dbReference type="ChEBI" id="CHEBI:58405"/>
        <dbReference type="ChEBI" id="CHEBI:60033"/>
        <dbReference type="ChEBI" id="CHEBI:78435"/>
        <dbReference type="EC" id="2.4.99.28"/>
    </reaction>
</comment>
<feature type="transmembrane region" description="Helical" evidence="18">
    <location>
        <begin position="95"/>
        <end position="115"/>
    </location>
</feature>
<dbReference type="Gene3D" id="3.40.710.10">
    <property type="entry name" value="DD-peptidase/beta-lactamase superfamily"/>
    <property type="match status" value="1"/>
</dbReference>
<evidence type="ECO:0000313" key="21">
    <source>
        <dbReference type="EMBL" id="PIS08832.1"/>
    </source>
</evidence>
<feature type="domain" description="Glycosyl transferase family 51" evidence="20">
    <location>
        <begin position="143"/>
        <end position="317"/>
    </location>
</feature>
<dbReference type="GO" id="GO:0008360">
    <property type="term" value="P:regulation of cell shape"/>
    <property type="evidence" value="ECO:0007669"/>
    <property type="project" value="UniProtKB-KW"/>
</dbReference>
<keyword evidence="12 18" id="KW-0472">Membrane</keyword>
<gene>
    <name evidence="21" type="ORF">COT75_05130</name>
</gene>
<evidence type="ECO:0000256" key="15">
    <source>
        <dbReference type="ARBA" id="ARBA00034000"/>
    </source>
</evidence>
<dbReference type="SUPFAM" id="SSF56601">
    <property type="entry name" value="beta-lactamase/transpeptidase-like"/>
    <property type="match status" value="1"/>
</dbReference>
<evidence type="ECO:0000256" key="1">
    <source>
        <dbReference type="ARBA" id="ARBA00004236"/>
    </source>
</evidence>
<dbReference type="InterPro" id="IPR012338">
    <property type="entry name" value="Beta-lactam/transpept-like"/>
</dbReference>
<evidence type="ECO:0000256" key="17">
    <source>
        <dbReference type="SAM" id="MobiDB-lite"/>
    </source>
</evidence>
<evidence type="ECO:0000256" key="10">
    <source>
        <dbReference type="ARBA" id="ARBA00022960"/>
    </source>
</evidence>
<evidence type="ECO:0000256" key="3">
    <source>
        <dbReference type="ARBA" id="ARBA00007739"/>
    </source>
</evidence>
<keyword evidence="11" id="KW-0573">Peptidoglycan synthesis</keyword>
<evidence type="ECO:0000256" key="7">
    <source>
        <dbReference type="ARBA" id="ARBA00022676"/>
    </source>
</evidence>
<dbReference type="PANTHER" id="PTHR32282:SF11">
    <property type="entry name" value="PENICILLIN-BINDING PROTEIN 1B"/>
    <property type="match status" value="1"/>
</dbReference>
<dbReference type="GO" id="GO:0008955">
    <property type="term" value="F:peptidoglycan glycosyltransferase activity"/>
    <property type="evidence" value="ECO:0007669"/>
    <property type="project" value="UniProtKB-EC"/>
</dbReference>
<evidence type="ECO:0000256" key="14">
    <source>
        <dbReference type="ARBA" id="ARBA00023316"/>
    </source>
</evidence>
<evidence type="ECO:0000256" key="6">
    <source>
        <dbReference type="ARBA" id="ARBA00022670"/>
    </source>
</evidence>
<comment type="caution">
    <text evidence="21">The sequence shown here is derived from an EMBL/GenBank/DDBJ whole genome shotgun (WGS) entry which is preliminary data.</text>
</comment>
<protein>
    <submittedName>
        <fullName evidence="21">Penicillin-binding protein</fullName>
    </submittedName>
</protein>
<keyword evidence="9" id="KW-0378">Hydrolase</keyword>
<dbReference type="GO" id="GO:0030288">
    <property type="term" value="C:outer membrane-bounded periplasmic space"/>
    <property type="evidence" value="ECO:0007669"/>
    <property type="project" value="TreeGrafter"/>
</dbReference>
<evidence type="ECO:0000256" key="12">
    <source>
        <dbReference type="ARBA" id="ARBA00023136"/>
    </source>
</evidence>
<dbReference type="InterPro" id="IPR001460">
    <property type="entry name" value="PCN-bd_Tpept"/>
</dbReference>
<dbReference type="NCBIfam" id="TIGR02074">
    <property type="entry name" value="PBP_1a_fam"/>
    <property type="match status" value="1"/>
</dbReference>
<dbReference type="FunFam" id="1.10.3810.10:FF:000001">
    <property type="entry name" value="Penicillin-binding protein 1A"/>
    <property type="match status" value="1"/>
</dbReference>
<reference evidence="22" key="1">
    <citation type="submission" date="2017-09" db="EMBL/GenBank/DDBJ databases">
        <title>Depth-based differentiation of microbial function through sediment-hosted aquifers and enrichment of novel symbionts in the deep terrestrial subsurface.</title>
        <authorList>
            <person name="Probst A.J."/>
            <person name="Ladd B."/>
            <person name="Jarett J.K."/>
            <person name="Geller-Mcgrath D.E."/>
            <person name="Sieber C.M.K."/>
            <person name="Emerson J.B."/>
            <person name="Anantharaman K."/>
            <person name="Thomas B.C."/>
            <person name="Malmstrom R."/>
            <person name="Stieglmeier M."/>
            <person name="Klingl A."/>
            <person name="Woyke T."/>
            <person name="Ryan C.M."/>
            <person name="Banfield J.F."/>
        </authorList>
    </citation>
    <scope>NUCLEOTIDE SEQUENCE [LARGE SCALE GENOMIC DNA]</scope>
</reference>
<keyword evidence="18" id="KW-0812">Transmembrane</keyword>
<keyword evidence="5" id="KW-0121">Carboxypeptidase</keyword>
<evidence type="ECO:0000259" key="20">
    <source>
        <dbReference type="Pfam" id="PF00912"/>
    </source>
</evidence>
<feature type="domain" description="Penicillin-binding protein transpeptidase" evidence="19">
    <location>
        <begin position="405"/>
        <end position="685"/>
    </location>
</feature>
<dbReference type="InterPro" id="IPR050396">
    <property type="entry name" value="Glycosyltr_51/Transpeptidase"/>
</dbReference>
<dbReference type="Pfam" id="PF00912">
    <property type="entry name" value="Transgly"/>
    <property type="match status" value="1"/>
</dbReference>
<dbReference type="Pfam" id="PF00905">
    <property type="entry name" value="Transpeptidase"/>
    <property type="match status" value="1"/>
</dbReference>
<dbReference type="EMBL" id="PEZT01000028">
    <property type="protein sequence ID" value="PIS08832.1"/>
    <property type="molecule type" value="Genomic_DNA"/>
</dbReference>
<dbReference type="InterPro" id="IPR036950">
    <property type="entry name" value="PBP_transglycosylase"/>
</dbReference>
<keyword evidence="6" id="KW-0645">Protease</keyword>
<dbReference type="GO" id="GO:0008658">
    <property type="term" value="F:penicillin binding"/>
    <property type="evidence" value="ECO:0007669"/>
    <property type="project" value="InterPro"/>
</dbReference>
<proteinExistence type="inferred from homology"/>
<keyword evidence="13" id="KW-0511">Multifunctional enzyme</keyword>
<comment type="similarity">
    <text evidence="3">In the N-terminal section; belongs to the glycosyltransferase 51 family.</text>
</comment>
<feature type="region of interest" description="Disordered" evidence="17">
    <location>
        <begin position="746"/>
        <end position="768"/>
    </location>
</feature>
<keyword evidence="18" id="KW-1133">Transmembrane helix</keyword>
<evidence type="ECO:0000256" key="13">
    <source>
        <dbReference type="ARBA" id="ARBA00023268"/>
    </source>
</evidence>
<evidence type="ECO:0000256" key="9">
    <source>
        <dbReference type="ARBA" id="ARBA00022801"/>
    </source>
</evidence>
<feature type="transmembrane region" description="Helical" evidence="18">
    <location>
        <begin position="42"/>
        <end position="61"/>
    </location>
</feature>
<dbReference type="InterPro" id="IPR001264">
    <property type="entry name" value="Glyco_trans_51"/>
</dbReference>
<dbReference type="InterPro" id="IPR023346">
    <property type="entry name" value="Lysozyme-like_dom_sf"/>
</dbReference>
<dbReference type="GO" id="GO:0006508">
    <property type="term" value="P:proteolysis"/>
    <property type="evidence" value="ECO:0007669"/>
    <property type="project" value="UniProtKB-KW"/>
</dbReference>
<evidence type="ECO:0000256" key="16">
    <source>
        <dbReference type="ARBA" id="ARBA00049902"/>
    </source>
</evidence>
<comment type="similarity">
    <text evidence="2">In the C-terminal section; belongs to the transpeptidase family.</text>
</comment>
<keyword evidence="10" id="KW-0133">Cell shape</keyword>
<dbReference type="PANTHER" id="PTHR32282">
    <property type="entry name" value="BINDING PROTEIN TRANSPEPTIDASE, PUTATIVE-RELATED"/>
    <property type="match status" value="1"/>
</dbReference>
<keyword evidence="7" id="KW-0328">Glycosyltransferase</keyword>
<sequence length="768" mass="85888">MVRLRTGKKLLAQKKLSFSLFYWIQFILQSLGRLVYKFPLFLIKYFIIIIISIFSFVKAFFKKLLPNILKKTLLKLGSGFKKSFLKTTYFFRPRLSLFLPLLLLLPFVLYFYIIILKDLPGPNRLINREPAIATKIYDRQGELLFTIFNGNQKRTLIKLEEIPDYVIKATISIEDKEFYQHTGFSLQGILRAIIRNLSNSSLEGGSTITQQLIKNALLTPEKTVKRKLKEIVLSIETEIIFSKDEILQMYLNEVPYGGTAYGIEEASQSYFGKSVKNINLSEAAFLAGLPAAPTKYSPWGANPQLTIKRQHQVLDRMVEEKYISNEEANKAKKEKIILASKESNIKAPHFVMYVKDLLVEKYGSLKTEQGGLQVTTSLDLGIQNMAQEKVSEEVEKLSRLQVGNGAALVTNPLNGDILAMVGSKDYFNLDEDGNVNVTTSLRQPGSAIKIITYALALSNGFSPSSIISDTPITYKSAGSPPYSPTNYDKRFHGNVTLRTALASSYNVPAVKTLAQLGVNKMIKLAKEMGITTWEDSSRFGLSLTLGGGEVKMTDLSTAYSVLANQGQKVDLNPILKVTDSKGKLLEEKIPSQTKVLSQEVAFLLTDILADNQARTPAFGPSSYLNIPGHQAAVKTGTTNDKRDNWTIGYTKDYLTAVWVGNNDNSPMSAVASGITGASPIWHNIMVELLKDQEGHEFLLPDNLIKVKICAWNGLLPCEYCPTKEEYFTPGTEPKLHCSSEAMKKIREEKDKKEKEEKDRLLEGVSTQR</sequence>
<keyword evidence="8" id="KW-0808">Transferase</keyword>
<comment type="subcellular location">
    <subcellularLocation>
        <location evidence="1">Cell membrane</location>
    </subcellularLocation>
</comment>
<feature type="compositionally biased region" description="Basic and acidic residues" evidence="17">
    <location>
        <begin position="746"/>
        <end position="761"/>
    </location>
</feature>